<sequence>MSRGLPLLLLDVDGVLNPFGADRCPPGYEEFDFFPDEEPVRLCRAHVAWLRELGDRFEMAWATGWGAEANQLLAPVLQLPQLPVIGFPPIPFEPREKVPAIASYVGSRPAVWIDDALTPEAHAWAEGRKAPTLLVDVDPAEGLTQAAVLRVLLWAEDLTGASGVGDSSPLQR</sequence>
<evidence type="ECO:0000313" key="1">
    <source>
        <dbReference type="EMBL" id="MBB5116180.1"/>
    </source>
</evidence>
<evidence type="ECO:0008006" key="3">
    <source>
        <dbReference type="Google" id="ProtNLM"/>
    </source>
</evidence>
<dbReference type="RefSeq" id="WP_073829334.1">
    <property type="nucleotide sequence ID" value="NZ_JACHJC010000001.1"/>
</dbReference>
<evidence type="ECO:0000313" key="2">
    <source>
        <dbReference type="Proteomes" id="UP000618986"/>
    </source>
</evidence>
<protein>
    <recommendedName>
        <fullName evidence="3">Secreted protein</fullName>
    </recommendedName>
</protein>
<dbReference type="Pfam" id="PF18143">
    <property type="entry name" value="HAD_SAK_2"/>
    <property type="match status" value="1"/>
</dbReference>
<dbReference type="Proteomes" id="UP000618986">
    <property type="component" value="Unassembled WGS sequence"/>
</dbReference>
<organism evidence="1 2">
    <name type="scientific">Micromonospora echinospora</name>
    <name type="common">Micromonospora purpurea</name>
    <dbReference type="NCBI Taxonomy" id="1877"/>
    <lineage>
        <taxon>Bacteria</taxon>
        <taxon>Bacillati</taxon>
        <taxon>Actinomycetota</taxon>
        <taxon>Actinomycetes</taxon>
        <taxon>Micromonosporales</taxon>
        <taxon>Micromonosporaceae</taxon>
        <taxon>Micromonospora</taxon>
    </lineage>
</organism>
<dbReference type="GeneID" id="300296536"/>
<keyword evidence="2" id="KW-1185">Reference proteome</keyword>
<dbReference type="EMBL" id="JACHJC010000001">
    <property type="protein sequence ID" value="MBB5116180.1"/>
    <property type="molecule type" value="Genomic_DNA"/>
</dbReference>
<reference evidence="1 2" key="1">
    <citation type="submission" date="2020-08" db="EMBL/GenBank/DDBJ databases">
        <title>Sequencing the genomes of 1000 actinobacteria strains.</title>
        <authorList>
            <person name="Klenk H.-P."/>
        </authorList>
    </citation>
    <scope>NUCLEOTIDE SEQUENCE [LARGE SCALE GENOMIC DNA]</scope>
    <source>
        <strain evidence="1 2">DSM 43036</strain>
    </source>
</reference>
<accession>A0ABR6MN65</accession>
<comment type="caution">
    <text evidence="1">The sequence shown here is derived from an EMBL/GenBank/DDBJ whole genome shotgun (WGS) entry which is preliminary data.</text>
</comment>
<gene>
    <name evidence="1" type="ORF">FHU28_006019</name>
</gene>
<proteinExistence type="predicted"/>
<name>A0ABR6MN65_MICEC</name>